<evidence type="ECO:0000313" key="3">
    <source>
        <dbReference type="EMBL" id="ODQ60924.1"/>
    </source>
</evidence>
<feature type="region of interest" description="Disordered" evidence="1">
    <location>
        <begin position="1"/>
        <end position="46"/>
    </location>
</feature>
<evidence type="ECO:0000256" key="1">
    <source>
        <dbReference type="SAM" id="MobiDB-lite"/>
    </source>
</evidence>
<accession>A0A1E3P6Q6</accession>
<dbReference type="GO" id="GO:0000338">
    <property type="term" value="P:protein deneddylation"/>
    <property type="evidence" value="ECO:0007669"/>
    <property type="project" value="EnsemblFungi"/>
</dbReference>
<dbReference type="Proteomes" id="UP000094112">
    <property type="component" value="Unassembled WGS sequence"/>
</dbReference>
<dbReference type="InterPro" id="IPR050871">
    <property type="entry name" value="26S_Proteasome/COP9_Components"/>
</dbReference>
<gene>
    <name evidence="3" type="ORF">WICANDRAFT_29067</name>
</gene>
<dbReference type="OrthoDB" id="194139at2759"/>
<feature type="domain" description="PCI" evidence="2">
    <location>
        <begin position="257"/>
        <end position="427"/>
    </location>
</feature>
<dbReference type="STRING" id="683960.A0A1E3P6Q6"/>
<protein>
    <recommendedName>
        <fullName evidence="2">PCI domain-containing protein</fullName>
    </recommendedName>
</protein>
<dbReference type="PANTHER" id="PTHR10678">
    <property type="entry name" value="26S PROTEASOME NON-ATPASE REGULATORY SUBUNIT 11/COP9 SIGNALOSOME COMPLEX SUBUNIT 2"/>
    <property type="match status" value="1"/>
</dbReference>
<proteinExistence type="predicted"/>
<evidence type="ECO:0000313" key="4">
    <source>
        <dbReference type="Proteomes" id="UP000094112"/>
    </source>
</evidence>
<feature type="compositionally biased region" description="Low complexity" evidence="1">
    <location>
        <begin position="21"/>
        <end position="31"/>
    </location>
</feature>
<dbReference type="GO" id="GO:0006974">
    <property type="term" value="P:DNA damage response"/>
    <property type="evidence" value="ECO:0007669"/>
    <property type="project" value="EnsemblFungi"/>
</dbReference>
<dbReference type="AlphaFoldDB" id="A0A1E3P6Q6"/>
<feature type="compositionally biased region" description="Acidic residues" evidence="1">
    <location>
        <begin position="32"/>
        <end position="42"/>
    </location>
</feature>
<dbReference type="Pfam" id="PF01399">
    <property type="entry name" value="PCI"/>
    <property type="match status" value="1"/>
</dbReference>
<dbReference type="SMART" id="SM00753">
    <property type="entry name" value="PAM"/>
    <property type="match status" value="1"/>
</dbReference>
<name>A0A1E3P6Q6_WICAA</name>
<reference evidence="3 4" key="1">
    <citation type="journal article" date="2016" name="Proc. Natl. Acad. Sci. U.S.A.">
        <title>Comparative genomics of biotechnologically important yeasts.</title>
        <authorList>
            <person name="Riley R."/>
            <person name="Haridas S."/>
            <person name="Wolfe K.H."/>
            <person name="Lopes M.R."/>
            <person name="Hittinger C.T."/>
            <person name="Goeker M."/>
            <person name="Salamov A.A."/>
            <person name="Wisecaver J.H."/>
            <person name="Long T.M."/>
            <person name="Calvey C.H."/>
            <person name="Aerts A.L."/>
            <person name="Barry K.W."/>
            <person name="Choi C."/>
            <person name="Clum A."/>
            <person name="Coughlan A.Y."/>
            <person name="Deshpande S."/>
            <person name="Douglass A.P."/>
            <person name="Hanson S.J."/>
            <person name="Klenk H.-P."/>
            <person name="LaButti K.M."/>
            <person name="Lapidus A."/>
            <person name="Lindquist E.A."/>
            <person name="Lipzen A.M."/>
            <person name="Meier-Kolthoff J.P."/>
            <person name="Ohm R.A."/>
            <person name="Otillar R.P."/>
            <person name="Pangilinan J.L."/>
            <person name="Peng Y."/>
            <person name="Rokas A."/>
            <person name="Rosa C.A."/>
            <person name="Scheuner C."/>
            <person name="Sibirny A.A."/>
            <person name="Slot J.C."/>
            <person name="Stielow J.B."/>
            <person name="Sun H."/>
            <person name="Kurtzman C.P."/>
            <person name="Blackwell M."/>
            <person name="Grigoriev I.V."/>
            <person name="Jeffries T.W."/>
        </authorList>
    </citation>
    <scope>NUCLEOTIDE SEQUENCE [LARGE SCALE GENOMIC DNA]</scope>
    <source>
        <strain evidence="4">ATCC 58044 / CBS 1984 / NCYC 433 / NRRL Y-366-8</strain>
    </source>
</reference>
<dbReference type="PROSITE" id="PS50250">
    <property type="entry name" value="PCI"/>
    <property type="match status" value="1"/>
</dbReference>
<keyword evidence="4" id="KW-1185">Reference proteome</keyword>
<dbReference type="GeneID" id="30198816"/>
<sequence length="428" mass="50234">MSDAESYEFEFEDDDDDDMMGDASMDNSMDNQDGDGSDDENSAESLYYNAKNIKQDDPEKSIEIYRKILDIKDAESLESLVEYQFKALKQLIKVQYKLDKYDPFVSDFEKIFKLDLQKIQRGYVEDSLSRILDSYIGLPPALQLEFLNIFITNYTGNDRLSLKANLKKTHVLIDLKQNKEAHELLQFLFSKLDKMSEVTKSTHLLELYSIQIQLYSDSNDIPKLKELYNKTLSVQSTIPHPRINAIIKECGGKMYMRDENFERASIEFYESFKNYDEIGNQSKRILILKYLIITSILSNNEINKFESQETKFFLKDEEILKYIKLINTFEKLEHDAFTETLQNILSLEQKDEFLVQHLRKIEKIFKLQTLIHYIKPFKRLSVSKLCERLSLDYDFIEESFLNLLNNGQIKNIKLDLIEGVVYNEAYAA</sequence>
<organism evidence="3 4">
    <name type="scientific">Wickerhamomyces anomalus (strain ATCC 58044 / CBS 1984 / NCYC 433 / NRRL Y-366-8)</name>
    <name type="common">Yeast</name>
    <name type="synonym">Hansenula anomala</name>
    <dbReference type="NCBI Taxonomy" id="683960"/>
    <lineage>
        <taxon>Eukaryota</taxon>
        <taxon>Fungi</taxon>
        <taxon>Dikarya</taxon>
        <taxon>Ascomycota</taxon>
        <taxon>Saccharomycotina</taxon>
        <taxon>Saccharomycetes</taxon>
        <taxon>Phaffomycetales</taxon>
        <taxon>Wickerhamomycetaceae</taxon>
        <taxon>Wickerhamomyces</taxon>
    </lineage>
</organism>
<dbReference type="InterPro" id="IPR000717">
    <property type="entry name" value="PCI_dom"/>
</dbReference>
<feature type="compositionally biased region" description="Acidic residues" evidence="1">
    <location>
        <begin position="1"/>
        <end position="20"/>
    </location>
</feature>
<dbReference type="EMBL" id="KV454209">
    <property type="protein sequence ID" value="ODQ60924.1"/>
    <property type="molecule type" value="Genomic_DNA"/>
</dbReference>
<evidence type="ECO:0000259" key="2">
    <source>
        <dbReference type="PROSITE" id="PS50250"/>
    </source>
</evidence>
<dbReference type="Gene3D" id="1.25.40.570">
    <property type="match status" value="1"/>
</dbReference>
<dbReference type="RefSeq" id="XP_019040131.1">
    <property type="nucleotide sequence ID" value="XM_019181570.1"/>
</dbReference>